<comment type="caution">
    <text evidence="1">The sequence shown here is derived from an EMBL/GenBank/DDBJ whole genome shotgun (WGS) entry which is preliminary data.</text>
</comment>
<evidence type="ECO:0000313" key="1">
    <source>
        <dbReference type="EMBL" id="MDB8742826.1"/>
    </source>
</evidence>
<dbReference type="Proteomes" id="UP001211421">
    <property type="component" value="Unassembled WGS sequence"/>
</dbReference>
<reference evidence="1" key="1">
    <citation type="submission" date="2023-01" db="EMBL/GenBank/DDBJ databases">
        <title>Human gut microbiome strain richness.</title>
        <authorList>
            <person name="Chen-Liaw A."/>
        </authorList>
    </citation>
    <scope>NUCLEOTIDE SEQUENCE</scope>
    <source>
        <strain evidence="1">D59st1_B8_D59t2_181005</strain>
    </source>
</reference>
<organism evidence="1 2">
    <name type="scientific">Ruminococcus bicirculans</name>
    <name type="common">ex Wegman et al. 2014</name>
    <dbReference type="NCBI Taxonomy" id="1160721"/>
    <lineage>
        <taxon>Bacteria</taxon>
        <taxon>Bacillati</taxon>
        <taxon>Bacillota</taxon>
        <taxon>Clostridia</taxon>
        <taxon>Eubacteriales</taxon>
        <taxon>Oscillospiraceae</taxon>
        <taxon>Ruminococcus</taxon>
    </lineage>
</organism>
<accession>A0AAW6E1K0</accession>
<gene>
    <name evidence="1" type="ORF">PNV70_12215</name>
</gene>
<dbReference type="EMBL" id="JAQMLS010000009">
    <property type="protein sequence ID" value="MDB8742826.1"/>
    <property type="molecule type" value="Genomic_DNA"/>
</dbReference>
<evidence type="ECO:0000313" key="2">
    <source>
        <dbReference type="Proteomes" id="UP001211421"/>
    </source>
</evidence>
<sequence length="60" mass="6797">MSKIKIFKEILTAVGIWSLVGLSWQILEILMYGEVQPRSVDTIVTAVLSLSLYINLEMLE</sequence>
<protein>
    <submittedName>
        <fullName evidence="1">Uncharacterized protein</fullName>
    </submittedName>
</protein>
<proteinExistence type="predicted"/>
<name>A0AAW6E1K0_9FIRM</name>
<dbReference type="AlphaFoldDB" id="A0AAW6E1K0"/>